<feature type="domain" description="Letm1 RBD" evidence="7">
    <location>
        <begin position="176"/>
        <end position="238"/>
    </location>
</feature>
<dbReference type="EMBL" id="PGGS01000383">
    <property type="protein sequence ID" value="PNH04510.1"/>
    <property type="molecule type" value="Genomic_DNA"/>
</dbReference>
<keyword evidence="2" id="KW-0812">Transmembrane</keyword>
<evidence type="ECO:0000256" key="2">
    <source>
        <dbReference type="ARBA" id="ARBA00022692"/>
    </source>
</evidence>
<dbReference type="AlphaFoldDB" id="A0A2J7ZW64"/>
<dbReference type="GO" id="GO:0030003">
    <property type="term" value="P:intracellular monoatomic cation homeostasis"/>
    <property type="evidence" value="ECO:0007669"/>
    <property type="project" value="TreeGrafter"/>
</dbReference>
<dbReference type="InterPro" id="IPR033122">
    <property type="entry name" value="LETM1-like_RBD"/>
</dbReference>
<keyword evidence="5" id="KW-0496">Mitochondrion</keyword>
<dbReference type="OrthoDB" id="275278at2759"/>
<organism evidence="8 9">
    <name type="scientific">Tetrabaena socialis</name>
    <dbReference type="NCBI Taxonomy" id="47790"/>
    <lineage>
        <taxon>Eukaryota</taxon>
        <taxon>Viridiplantae</taxon>
        <taxon>Chlorophyta</taxon>
        <taxon>core chlorophytes</taxon>
        <taxon>Chlorophyceae</taxon>
        <taxon>CS clade</taxon>
        <taxon>Chlamydomonadales</taxon>
        <taxon>Tetrabaenaceae</taxon>
        <taxon>Tetrabaena</taxon>
    </lineage>
</organism>
<keyword evidence="9" id="KW-1185">Reference proteome</keyword>
<evidence type="ECO:0000256" key="3">
    <source>
        <dbReference type="ARBA" id="ARBA00022792"/>
    </source>
</evidence>
<accession>A0A2J7ZW64</accession>
<protein>
    <submittedName>
        <fullName evidence="8">LETM1 and EF-hand domain-containing protein 1, mitochondrial</fullName>
    </submittedName>
</protein>
<evidence type="ECO:0000256" key="6">
    <source>
        <dbReference type="ARBA" id="ARBA00023136"/>
    </source>
</evidence>
<evidence type="ECO:0000256" key="4">
    <source>
        <dbReference type="ARBA" id="ARBA00022989"/>
    </source>
</evidence>
<evidence type="ECO:0000313" key="8">
    <source>
        <dbReference type="EMBL" id="PNH04510.1"/>
    </source>
</evidence>
<evidence type="ECO:0000313" key="9">
    <source>
        <dbReference type="Proteomes" id="UP000236333"/>
    </source>
</evidence>
<name>A0A2J7ZW64_9CHLO</name>
<dbReference type="Proteomes" id="UP000236333">
    <property type="component" value="Unassembled WGS sequence"/>
</dbReference>
<dbReference type="InterPro" id="IPR044202">
    <property type="entry name" value="LETM1/MDM38-like"/>
</dbReference>
<dbReference type="GO" id="GO:0005743">
    <property type="term" value="C:mitochondrial inner membrane"/>
    <property type="evidence" value="ECO:0007669"/>
    <property type="project" value="UniProtKB-SubCell"/>
</dbReference>
<reference evidence="8 9" key="1">
    <citation type="journal article" date="2017" name="Mol. Biol. Evol.">
        <title>The 4-celled Tetrabaena socialis nuclear genome reveals the essential components for genetic control of cell number at the origin of multicellularity in the volvocine lineage.</title>
        <authorList>
            <person name="Featherston J."/>
            <person name="Arakaki Y."/>
            <person name="Hanschen E.R."/>
            <person name="Ferris P.J."/>
            <person name="Michod R.E."/>
            <person name="Olson B.J.S.C."/>
            <person name="Nozaki H."/>
            <person name="Durand P.M."/>
        </authorList>
    </citation>
    <scope>NUCLEOTIDE SEQUENCE [LARGE SCALE GENOMIC DNA]</scope>
    <source>
        <strain evidence="8 9">NIES-571</strain>
    </source>
</reference>
<comment type="subcellular location">
    <subcellularLocation>
        <location evidence="1">Mitochondrion inner membrane</location>
        <topology evidence="1">Single-pass membrane protein</topology>
    </subcellularLocation>
</comment>
<evidence type="ECO:0000256" key="5">
    <source>
        <dbReference type="ARBA" id="ARBA00023128"/>
    </source>
</evidence>
<evidence type="ECO:0000256" key="1">
    <source>
        <dbReference type="ARBA" id="ARBA00004434"/>
    </source>
</evidence>
<proteinExistence type="predicted"/>
<keyword evidence="6" id="KW-0472">Membrane</keyword>
<dbReference type="PANTHER" id="PTHR14009:SF1">
    <property type="entry name" value="MITOCHONDRIAL PROTON_CALCIUM EXCHANGER PROTEIN"/>
    <property type="match status" value="1"/>
</dbReference>
<dbReference type="Pfam" id="PF07766">
    <property type="entry name" value="LETM1_RBD"/>
    <property type="match status" value="1"/>
</dbReference>
<keyword evidence="3" id="KW-0999">Mitochondrion inner membrane</keyword>
<dbReference type="GO" id="GO:0043022">
    <property type="term" value="F:ribosome binding"/>
    <property type="evidence" value="ECO:0007669"/>
    <property type="project" value="InterPro"/>
</dbReference>
<keyword evidence="4" id="KW-1133">Transmembrane helix</keyword>
<comment type="caution">
    <text evidence="8">The sequence shown here is derived from an EMBL/GenBank/DDBJ whole genome shotgun (WGS) entry which is preliminary data.</text>
</comment>
<gene>
    <name evidence="8" type="ORF">TSOC_009341</name>
</gene>
<sequence length="280" mass="26509">MADSAPPDTGAGAGTGAGVLSAGTGSSTGSVVGSVVAGCSVSGTGAGTGAGTGSASGAGTGTGVGSASGAGTGSGTGAGTGSLLGVTAGTGVGSLLGVGCGTGTGTGDAWGCGTGAGTGAGVGATTPRCCMRATSPTPGNAPAIVAASRGAVAKVALSFQPWMMSSASAEKKARCSVIPFLEFALPVLLRIFPNMLPSTFEDKLKKEEELKRRLGIKLELAKFLQPLALSRSASARAQQQEATAPRGIMCSEKGAAGRGGQVRARREAGIVGTGGKACGG</sequence>
<evidence type="ECO:0000259" key="7">
    <source>
        <dbReference type="Pfam" id="PF07766"/>
    </source>
</evidence>
<dbReference type="PANTHER" id="PTHR14009">
    <property type="entry name" value="LEUCINE ZIPPER-EF-HAND CONTAINING TRANSMEMBRANE PROTEIN"/>
    <property type="match status" value="1"/>
</dbReference>